<sequence length="313" mass="34684">MFSLTTRSASQSQRIKQILRYKTIFMAEPGGTLQEEFTPVSIPVSSGGNIAGKAWGNPKGQPVLGLHGWLNNAATFDNIAPLLDKDIYFVSIDLPGHGHSYHRSQSCRLHFVDYLVDVRDVIKGLGWDKFSFFCHSMGAGVASYFAAAQPELVQKMEDLPRLLGRSLNSPPVPTENKVYKTWDEIVTRVWDANKKLDSLLSRDDVAVIARRGSICIDEGYKFSHDNRLKEPSLLYLPHETDAEFIKAIQCPTLLIIAEESIFKEGLNKKVENAGNDKIKVVTAPGGHHLQLYSHKDIAALANQFLLSSSSSAS</sequence>
<organism evidence="4">
    <name type="scientific">Amphimedon queenslandica</name>
    <name type="common">Sponge</name>
    <dbReference type="NCBI Taxonomy" id="400682"/>
    <lineage>
        <taxon>Eukaryota</taxon>
        <taxon>Metazoa</taxon>
        <taxon>Porifera</taxon>
        <taxon>Demospongiae</taxon>
        <taxon>Heteroscleromorpha</taxon>
        <taxon>Haplosclerida</taxon>
        <taxon>Niphatidae</taxon>
        <taxon>Amphimedon</taxon>
    </lineage>
</organism>
<dbReference type="SUPFAM" id="SSF53474">
    <property type="entry name" value="alpha/beta-Hydrolases"/>
    <property type="match status" value="1"/>
</dbReference>
<dbReference type="PANTHER" id="PTHR43798:SF14">
    <property type="entry name" value="SERINE HYDROLASE-LIKE PROTEIN DDB_G0286239"/>
    <property type="match status" value="1"/>
</dbReference>
<dbReference type="Pfam" id="PF00561">
    <property type="entry name" value="Abhydrolase_1"/>
    <property type="match status" value="1"/>
</dbReference>
<dbReference type="InterPro" id="IPR029058">
    <property type="entry name" value="AB_hydrolase_fold"/>
</dbReference>
<dbReference type="STRING" id="400682.A0A1X7VQ08"/>
<dbReference type="EnsemblMetazoa" id="Aqu2.1.41949_001">
    <property type="protein sequence ID" value="Aqu2.1.41949_001"/>
    <property type="gene ID" value="Aqu2.1.41949"/>
</dbReference>
<proteinExistence type="inferred from homology"/>
<dbReference type="InterPro" id="IPR000073">
    <property type="entry name" value="AB_hydrolase_1"/>
</dbReference>
<dbReference type="GO" id="GO:0016787">
    <property type="term" value="F:hydrolase activity"/>
    <property type="evidence" value="ECO:0007669"/>
    <property type="project" value="UniProtKB-KW"/>
</dbReference>
<protein>
    <recommendedName>
        <fullName evidence="3">AB hydrolase-1 domain-containing protein</fullName>
    </recommendedName>
</protein>
<dbReference type="Gene3D" id="3.40.50.1820">
    <property type="entry name" value="alpha/beta hydrolase"/>
    <property type="match status" value="1"/>
</dbReference>
<dbReference type="InterPro" id="IPR050266">
    <property type="entry name" value="AB_hydrolase_sf"/>
</dbReference>
<accession>A0A1X7VQ08</accession>
<feature type="domain" description="AB hydrolase-1" evidence="3">
    <location>
        <begin position="62"/>
        <end position="156"/>
    </location>
</feature>
<reference evidence="4" key="1">
    <citation type="submission" date="2017-05" db="UniProtKB">
        <authorList>
            <consortium name="EnsemblMetazoa"/>
        </authorList>
    </citation>
    <scope>IDENTIFICATION</scope>
</reference>
<dbReference type="OrthoDB" id="190201at2759"/>
<dbReference type="eggNOG" id="KOG1454">
    <property type="taxonomic scope" value="Eukaryota"/>
</dbReference>
<dbReference type="GO" id="GO:0016020">
    <property type="term" value="C:membrane"/>
    <property type="evidence" value="ECO:0007669"/>
    <property type="project" value="TreeGrafter"/>
</dbReference>
<comment type="similarity">
    <text evidence="1">Belongs to the AB hydrolase superfamily.</text>
</comment>
<keyword evidence="2" id="KW-0378">Hydrolase</keyword>
<dbReference type="PANTHER" id="PTHR43798">
    <property type="entry name" value="MONOACYLGLYCEROL LIPASE"/>
    <property type="match status" value="1"/>
</dbReference>
<evidence type="ECO:0000259" key="3">
    <source>
        <dbReference type="Pfam" id="PF00561"/>
    </source>
</evidence>
<evidence type="ECO:0000256" key="2">
    <source>
        <dbReference type="ARBA" id="ARBA00022801"/>
    </source>
</evidence>
<evidence type="ECO:0000313" key="4">
    <source>
        <dbReference type="EnsemblMetazoa" id="Aqu2.1.41949_001"/>
    </source>
</evidence>
<dbReference type="AlphaFoldDB" id="A0A1X7VQ08"/>
<dbReference type="InParanoid" id="A0A1X7VQ08"/>
<dbReference type="FunCoup" id="A0A1X7VQ08">
    <property type="interactions" value="10"/>
</dbReference>
<evidence type="ECO:0000256" key="1">
    <source>
        <dbReference type="ARBA" id="ARBA00008645"/>
    </source>
</evidence>
<name>A0A1X7VQ08_AMPQE</name>